<evidence type="ECO:0000256" key="3">
    <source>
        <dbReference type="ARBA" id="ARBA00022989"/>
    </source>
</evidence>
<dbReference type="Proteomes" id="UP000750711">
    <property type="component" value="Unassembled WGS sequence"/>
</dbReference>
<dbReference type="SUPFAM" id="SSF144083">
    <property type="entry name" value="Magnesium transport protein CorA, transmembrane region"/>
    <property type="match status" value="1"/>
</dbReference>
<keyword evidence="4 5" id="KW-0472">Membrane</keyword>
<evidence type="ECO:0000256" key="1">
    <source>
        <dbReference type="ARBA" id="ARBA00004141"/>
    </source>
</evidence>
<evidence type="ECO:0000313" key="7">
    <source>
        <dbReference type="Proteomes" id="UP000750711"/>
    </source>
</evidence>
<dbReference type="AlphaFoldDB" id="A0A9P8LAU0"/>
<dbReference type="Gene3D" id="1.20.58.340">
    <property type="entry name" value="Magnesium transport protein CorA, transmembrane region"/>
    <property type="match status" value="1"/>
</dbReference>
<name>A0A9P8LAU0_9PEZI</name>
<evidence type="ECO:0000313" key="6">
    <source>
        <dbReference type="EMBL" id="KAH0558726.1"/>
    </source>
</evidence>
<protein>
    <submittedName>
        <fullName evidence="6">Uncharacterized protein</fullName>
    </submittedName>
</protein>
<organism evidence="6 7">
    <name type="scientific">Trichoglossum hirsutum</name>
    <dbReference type="NCBI Taxonomy" id="265104"/>
    <lineage>
        <taxon>Eukaryota</taxon>
        <taxon>Fungi</taxon>
        <taxon>Dikarya</taxon>
        <taxon>Ascomycota</taxon>
        <taxon>Pezizomycotina</taxon>
        <taxon>Geoglossomycetes</taxon>
        <taxon>Geoglossales</taxon>
        <taxon>Geoglossaceae</taxon>
        <taxon>Trichoglossum</taxon>
    </lineage>
</organism>
<keyword evidence="2 5" id="KW-0812">Transmembrane</keyword>
<comment type="subcellular location">
    <subcellularLocation>
        <location evidence="1">Membrane</location>
        <topology evidence="1">Multi-pass membrane protein</topology>
    </subcellularLocation>
</comment>
<evidence type="ECO:0000256" key="4">
    <source>
        <dbReference type="ARBA" id="ARBA00023136"/>
    </source>
</evidence>
<dbReference type="InterPro" id="IPR045863">
    <property type="entry name" value="CorA_TM1_TM2"/>
</dbReference>
<dbReference type="GO" id="GO:0016020">
    <property type="term" value="C:membrane"/>
    <property type="evidence" value="ECO:0007669"/>
    <property type="project" value="UniProtKB-SubCell"/>
</dbReference>
<proteinExistence type="predicted"/>
<keyword evidence="7" id="KW-1185">Reference proteome</keyword>
<accession>A0A9P8LAU0</accession>
<keyword evidence="3 5" id="KW-1133">Transmembrane helix</keyword>
<evidence type="ECO:0000256" key="2">
    <source>
        <dbReference type="ARBA" id="ARBA00022692"/>
    </source>
</evidence>
<evidence type="ECO:0000256" key="5">
    <source>
        <dbReference type="SAM" id="Phobius"/>
    </source>
</evidence>
<dbReference type="EMBL" id="JAGHQM010000759">
    <property type="protein sequence ID" value="KAH0558726.1"/>
    <property type="molecule type" value="Genomic_DNA"/>
</dbReference>
<reference evidence="6" key="1">
    <citation type="submission" date="2021-03" db="EMBL/GenBank/DDBJ databases">
        <title>Comparative genomics and phylogenomic investigation of the class Geoglossomycetes provide insights into ecological specialization and systematics.</title>
        <authorList>
            <person name="Melie T."/>
            <person name="Pirro S."/>
            <person name="Miller A.N."/>
            <person name="Quandt A."/>
        </authorList>
    </citation>
    <scope>NUCLEOTIDE SEQUENCE</scope>
    <source>
        <strain evidence="6">CAQ_001_2017</strain>
    </source>
</reference>
<feature type="transmembrane region" description="Helical" evidence="5">
    <location>
        <begin position="335"/>
        <end position="357"/>
    </location>
</feature>
<feature type="transmembrane region" description="Helical" evidence="5">
    <location>
        <begin position="369"/>
        <end position="390"/>
    </location>
</feature>
<gene>
    <name evidence="6" type="ORF">GP486_004630</name>
</gene>
<comment type="caution">
    <text evidence="6">The sequence shown here is derived from an EMBL/GenBank/DDBJ whole genome shotgun (WGS) entry which is preliminary data.</text>
</comment>
<sequence length="419" mass="47122">MELFGNTPGANSNTFLVRSVDGTQDPKHNVIREGPLPSTALDEFLDQKGKHTIPPTPDGCTFLGAQRLIIQRYLTPWEDGFYYALPWEDKVVMAKTSTYSSDDYLGFMATSPWADDFWSLVTSYDPQTRTTSHVLGLRDGALIHNIEANLKAVVNIAHLPLVVPLVAHISNMSYVSTTGDMIRNNLFTVDLALGINGYPVSGIPSTEVERLKGNFALLNQKIVSTNEMFSGERFVFVVRYSKTLRMASKILDSMTENPGFSKARGIFEETLDVLEQDLEFQQVIYSTLGDRIRFYASVLYNLIAQRDSELNISVARDSRWIASASKKDSSAMKTIAVLTLVFLPGTFVASIFSSTIFDFRSESILSNKFWIYWVVTLPLTALVIALWIAWYRWNDKKLMKENKDLEDGMDAGILAKRQL</sequence>